<dbReference type="InterPro" id="IPR012340">
    <property type="entry name" value="NA-bd_OB-fold"/>
</dbReference>
<dbReference type="Gene3D" id="2.40.50.140">
    <property type="entry name" value="Nucleic acid-binding proteins"/>
    <property type="match status" value="1"/>
</dbReference>
<sequence length="161" mass="17915">MSGSLNQVQLIGHLGQDPETRRTQGGDPVVSFRIATSESWKDKATGDRKEQTEWHSVVIFNEALCRVAEQYLKKGSKVFVQGKLQTRKWQNQAGVDRYSTEVVLARFGGDLKLLDKAERAAPDPDNYGQTRIREPSYADARSGAARPAPAARPDLDDDIPF</sequence>
<feature type="region of interest" description="Disordered" evidence="5">
    <location>
        <begin position="120"/>
        <end position="161"/>
    </location>
</feature>
<dbReference type="Pfam" id="PF00436">
    <property type="entry name" value="SSB"/>
    <property type="match status" value="1"/>
</dbReference>
<dbReference type="InterPro" id="IPR000424">
    <property type="entry name" value="Primosome_PriB/ssb"/>
</dbReference>
<accession>A0ABQ4R1F6</accession>
<dbReference type="CDD" id="cd04496">
    <property type="entry name" value="SSB_OBF"/>
    <property type="match status" value="1"/>
</dbReference>
<dbReference type="InterPro" id="IPR011344">
    <property type="entry name" value="ssDNA-bd"/>
</dbReference>
<keyword evidence="1 3" id="KW-0238">DNA-binding</keyword>
<keyword evidence="2 3" id="KW-0233">DNA recombination</keyword>
<feature type="short sequence motif" description="Important for interaction with partner proteins" evidence="3">
    <location>
        <begin position="156"/>
        <end position="161"/>
    </location>
</feature>
<evidence type="ECO:0000256" key="3">
    <source>
        <dbReference type="HAMAP-Rule" id="MF_00984"/>
    </source>
</evidence>
<comment type="function">
    <text evidence="3">Plays an important role in DNA replication, recombination and repair. Binds to ssDNA and to an array of partner proteins to recruit them to their sites of action during DNA metabolism.</text>
</comment>
<dbReference type="SUPFAM" id="SSF50249">
    <property type="entry name" value="Nucleic acid-binding proteins"/>
    <property type="match status" value="1"/>
</dbReference>
<feature type="DNA-binding region" evidence="3">
    <location>
        <begin position="54"/>
        <end position="60"/>
    </location>
</feature>
<evidence type="ECO:0000256" key="1">
    <source>
        <dbReference type="ARBA" id="ARBA00023125"/>
    </source>
</evidence>
<dbReference type="NCBIfam" id="TIGR00621">
    <property type="entry name" value="ssb"/>
    <property type="match status" value="1"/>
</dbReference>
<dbReference type="GO" id="GO:0003677">
    <property type="term" value="F:DNA binding"/>
    <property type="evidence" value="ECO:0007669"/>
    <property type="project" value="UniProtKB-KW"/>
</dbReference>
<keyword evidence="3" id="KW-0235">DNA replication</keyword>
<evidence type="ECO:0000256" key="4">
    <source>
        <dbReference type="PIRNR" id="PIRNR002070"/>
    </source>
</evidence>
<reference evidence="6" key="2">
    <citation type="submission" date="2021-08" db="EMBL/GenBank/DDBJ databases">
        <authorList>
            <person name="Tani A."/>
            <person name="Ola A."/>
            <person name="Ogura Y."/>
            <person name="Katsura K."/>
            <person name="Hayashi T."/>
        </authorList>
    </citation>
    <scope>NUCLEOTIDE SEQUENCE</scope>
    <source>
        <strain evidence="6">KCTC 52305</strain>
    </source>
</reference>
<evidence type="ECO:0000313" key="7">
    <source>
        <dbReference type="Proteomes" id="UP001055167"/>
    </source>
</evidence>
<evidence type="ECO:0000256" key="5">
    <source>
        <dbReference type="SAM" id="MobiDB-lite"/>
    </source>
</evidence>
<comment type="subunit">
    <text evidence="3">Homotetramer.</text>
</comment>
<keyword evidence="3" id="KW-0234">DNA repair</keyword>
<reference evidence="6" key="1">
    <citation type="journal article" date="2021" name="Front. Microbiol.">
        <title>Comprehensive Comparative Genomics and Phenotyping of Methylobacterium Species.</title>
        <authorList>
            <person name="Alessa O."/>
            <person name="Ogura Y."/>
            <person name="Fujitani Y."/>
            <person name="Takami H."/>
            <person name="Hayashi T."/>
            <person name="Sahin N."/>
            <person name="Tani A."/>
        </authorList>
    </citation>
    <scope>NUCLEOTIDE SEQUENCE</scope>
    <source>
        <strain evidence="6">KCTC 52305</strain>
    </source>
</reference>
<dbReference type="Proteomes" id="UP001055167">
    <property type="component" value="Unassembled WGS sequence"/>
</dbReference>
<name>A0ABQ4R1F6_9HYPH</name>
<dbReference type="PROSITE" id="PS50935">
    <property type="entry name" value="SSB"/>
    <property type="match status" value="1"/>
</dbReference>
<keyword evidence="3" id="KW-0227">DNA damage</keyword>
<feature type="compositionally biased region" description="Low complexity" evidence="5">
    <location>
        <begin position="138"/>
        <end position="152"/>
    </location>
</feature>
<evidence type="ECO:0000313" key="6">
    <source>
        <dbReference type="EMBL" id="GJD51116.1"/>
    </source>
</evidence>
<comment type="caution">
    <text evidence="6">The sequence shown here is derived from an EMBL/GenBank/DDBJ whole genome shotgun (WGS) entry which is preliminary data.</text>
</comment>
<dbReference type="PANTHER" id="PTHR10302">
    <property type="entry name" value="SINGLE-STRANDED DNA-BINDING PROTEIN"/>
    <property type="match status" value="1"/>
</dbReference>
<dbReference type="PANTHER" id="PTHR10302:SF27">
    <property type="entry name" value="SINGLE-STRANDED DNA-BINDING PROTEIN"/>
    <property type="match status" value="1"/>
</dbReference>
<dbReference type="PIRSF" id="PIRSF002070">
    <property type="entry name" value="SSB"/>
    <property type="match status" value="1"/>
</dbReference>
<dbReference type="HAMAP" id="MF_00984">
    <property type="entry name" value="SSB"/>
    <property type="match status" value="1"/>
</dbReference>
<dbReference type="EMBL" id="BPQH01000012">
    <property type="protein sequence ID" value="GJD51116.1"/>
    <property type="molecule type" value="Genomic_DNA"/>
</dbReference>
<protein>
    <recommendedName>
        <fullName evidence="3 4">Single-stranded DNA-binding protein</fullName>
        <shortName evidence="3">SSB</shortName>
    </recommendedName>
</protein>
<organism evidence="6 7">
    <name type="scientific">Methylobacterium crusticola</name>
    <dbReference type="NCBI Taxonomy" id="1697972"/>
    <lineage>
        <taxon>Bacteria</taxon>
        <taxon>Pseudomonadati</taxon>
        <taxon>Pseudomonadota</taxon>
        <taxon>Alphaproteobacteria</taxon>
        <taxon>Hyphomicrobiales</taxon>
        <taxon>Methylobacteriaceae</taxon>
        <taxon>Methylobacterium</taxon>
    </lineage>
</organism>
<keyword evidence="7" id="KW-1185">Reference proteome</keyword>
<proteinExistence type="inferred from homology"/>
<evidence type="ECO:0000256" key="2">
    <source>
        <dbReference type="ARBA" id="ARBA00023172"/>
    </source>
</evidence>
<gene>
    <name evidence="6" type="ORF">OPKNFCMD_3867</name>
</gene>